<sequence length="143" mass="16756">MSACQNFSVYLPPATRPSDRDGRAWCYTRRQGQGCACLERKRKHFTRKCRGGASPRPSTHPPRRVGAQSLLLSSPIVRMTRQPLPWQPSQGGQSWVDQKQDIGEKNARKRRSWWRFHAFSCIWLPFWRGQDCFLDCSIERHKR</sequence>
<evidence type="ECO:0000313" key="1">
    <source>
        <dbReference type="EMBL" id="KAK4115669.1"/>
    </source>
</evidence>
<comment type="caution">
    <text evidence="1">The sequence shown here is derived from an EMBL/GenBank/DDBJ whole genome shotgun (WGS) entry which is preliminary data.</text>
</comment>
<protein>
    <submittedName>
        <fullName evidence="1">Uncharacterized protein</fullName>
    </submittedName>
</protein>
<organism evidence="1 2">
    <name type="scientific">Canariomyces notabilis</name>
    <dbReference type="NCBI Taxonomy" id="2074819"/>
    <lineage>
        <taxon>Eukaryota</taxon>
        <taxon>Fungi</taxon>
        <taxon>Dikarya</taxon>
        <taxon>Ascomycota</taxon>
        <taxon>Pezizomycotina</taxon>
        <taxon>Sordariomycetes</taxon>
        <taxon>Sordariomycetidae</taxon>
        <taxon>Sordariales</taxon>
        <taxon>Chaetomiaceae</taxon>
        <taxon>Canariomyces</taxon>
    </lineage>
</organism>
<dbReference type="Proteomes" id="UP001302812">
    <property type="component" value="Unassembled WGS sequence"/>
</dbReference>
<dbReference type="GeneID" id="89933625"/>
<dbReference type="AlphaFoldDB" id="A0AAN6TJQ3"/>
<proteinExistence type="predicted"/>
<dbReference type="RefSeq" id="XP_064673239.1">
    <property type="nucleotide sequence ID" value="XM_064809501.1"/>
</dbReference>
<name>A0AAN6TJQ3_9PEZI</name>
<reference evidence="1" key="1">
    <citation type="journal article" date="2023" name="Mol. Phylogenet. Evol.">
        <title>Genome-scale phylogeny and comparative genomics of the fungal order Sordariales.</title>
        <authorList>
            <person name="Hensen N."/>
            <person name="Bonometti L."/>
            <person name="Westerberg I."/>
            <person name="Brannstrom I.O."/>
            <person name="Guillou S."/>
            <person name="Cros-Aarteil S."/>
            <person name="Calhoun S."/>
            <person name="Haridas S."/>
            <person name="Kuo A."/>
            <person name="Mondo S."/>
            <person name="Pangilinan J."/>
            <person name="Riley R."/>
            <person name="LaButti K."/>
            <person name="Andreopoulos B."/>
            <person name="Lipzen A."/>
            <person name="Chen C."/>
            <person name="Yan M."/>
            <person name="Daum C."/>
            <person name="Ng V."/>
            <person name="Clum A."/>
            <person name="Steindorff A."/>
            <person name="Ohm R.A."/>
            <person name="Martin F."/>
            <person name="Silar P."/>
            <person name="Natvig D.O."/>
            <person name="Lalanne C."/>
            <person name="Gautier V."/>
            <person name="Ament-Velasquez S.L."/>
            <person name="Kruys A."/>
            <person name="Hutchinson M.I."/>
            <person name="Powell A.J."/>
            <person name="Barry K."/>
            <person name="Miller A.N."/>
            <person name="Grigoriev I.V."/>
            <person name="Debuchy R."/>
            <person name="Gladieux P."/>
            <person name="Hiltunen Thoren M."/>
            <person name="Johannesson H."/>
        </authorList>
    </citation>
    <scope>NUCLEOTIDE SEQUENCE</scope>
    <source>
        <strain evidence="1">CBS 508.74</strain>
    </source>
</reference>
<dbReference type="EMBL" id="MU853334">
    <property type="protein sequence ID" value="KAK4115669.1"/>
    <property type="molecule type" value="Genomic_DNA"/>
</dbReference>
<keyword evidence="2" id="KW-1185">Reference proteome</keyword>
<gene>
    <name evidence="1" type="ORF">N656DRAFT_391208</name>
</gene>
<evidence type="ECO:0000313" key="2">
    <source>
        <dbReference type="Proteomes" id="UP001302812"/>
    </source>
</evidence>
<reference evidence="1" key="2">
    <citation type="submission" date="2023-05" db="EMBL/GenBank/DDBJ databases">
        <authorList>
            <consortium name="Lawrence Berkeley National Laboratory"/>
            <person name="Steindorff A."/>
            <person name="Hensen N."/>
            <person name="Bonometti L."/>
            <person name="Westerberg I."/>
            <person name="Brannstrom I.O."/>
            <person name="Guillou S."/>
            <person name="Cros-Aarteil S."/>
            <person name="Calhoun S."/>
            <person name="Haridas S."/>
            <person name="Kuo A."/>
            <person name="Mondo S."/>
            <person name="Pangilinan J."/>
            <person name="Riley R."/>
            <person name="Labutti K."/>
            <person name="Andreopoulos B."/>
            <person name="Lipzen A."/>
            <person name="Chen C."/>
            <person name="Yanf M."/>
            <person name="Daum C."/>
            <person name="Ng V."/>
            <person name="Clum A."/>
            <person name="Ohm R."/>
            <person name="Martin F."/>
            <person name="Silar P."/>
            <person name="Natvig D."/>
            <person name="Lalanne C."/>
            <person name="Gautier V."/>
            <person name="Ament-Velasquez S.L."/>
            <person name="Kruys A."/>
            <person name="Hutchinson M.I."/>
            <person name="Powell A.J."/>
            <person name="Barry K."/>
            <person name="Miller A.N."/>
            <person name="Grigoriev I.V."/>
            <person name="Debuchy R."/>
            <person name="Gladieux P."/>
            <person name="Thoren M.H."/>
            <person name="Johannesson H."/>
        </authorList>
    </citation>
    <scope>NUCLEOTIDE SEQUENCE</scope>
    <source>
        <strain evidence="1">CBS 508.74</strain>
    </source>
</reference>
<accession>A0AAN6TJQ3</accession>